<evidence type="ECO:0000256" key="10">
    <source>
        <dbReference type="SAM" id="MobiDB-lite"/>
    </source>
</evidence>
<evidence type="ECO:0000256" key="2">
    <source>
        <dbReference type="ARBA" id="ARBA00008344"/>
    </source>
</evidence>
<feature type="region of interest" description="Disordered" evidence="10">
    <location>
        <begin position="185"/>
        <end position="205"/>
    </location>
</feature>
<dbReference type="AlphaFoldDB" id="A0AA39I621"/>
<organism evidence="11 12">
    <name type="scientific">Steinernema hermaphroditum</name>
    <dbReference type="NCBI Taxonomy" id="289476"/>
    <lineage>
        <taxon>Eukaryota</taxon>
        <taxon>Metazoa</taxon>
        <taxon>Ecdysozoa</taxon>
        <taxon>Nematoda</taxon>
        <taxon>Chromadorea</taxon>
        <taxon>Rhabditida</taxon>
        <taxon>Tylenchina</taxon>
        <taxon>Panagrolaimomorpha</taxon>
        <taxon>Strongyloidoidea</taxon>
        <taxon>Steinernematidae</taxon>
        <taxon>Steinernema</taxon>
    </lineage>
</organism>
<dbReference type="PANTHER" id="PTHR24070">
    <property type="entry name" value="RAS, DI-RAS, AND RHEB FAMILY MEMBERS OF SMALL GTPASE SUPERFAMILY"/>
    <property type="match status" value="1"/>
</dbReference>
<evidence type="ECO:0000256" key="7">
    <source>
        <dbReference type="ARBA" id="ARBA00023136"/>
    </source>
</evidence>
<comment type="caution">
    <text evidence="11">The sequence shown here is derived from an EMBL/GenBank/DDBJ whole genome shotgun (WGS) entry which is preliminary data.</text>
</comment>
<reference evidence="11" key="1">
    <citation type="submission" date="2023-06" db="EMBL/GenBank/DDBJ databases">
        <title>Genomic analysis of the entomopathogenic nematode Steinernema hermaphroditum.</title>
        <authorList>
            <person name="Schwarz E.M."/>
            <person name="Heppert J.K."/>
            <person name="Baniya A."/>
            <person name="Schwartz H.T."/>
            <person name="Tan C.-H."/>
            <person name="Antoshechkin I."/>
            <person name="Sternberg P.W."/>
            <person name="Goodrich-Blair H."/>
            <person name="Dillman A.R."/>
        </authorList>
    </citation>
    <scope>NUCLEOTIDE SEQUENCE</scope>
    <source>
        <strain evidence="11">PS9179</strain>
        <tissue evidence="11">Whole animal</tissue>
    </source>
</reference>
<keyword evidence="8" id="KW-0449">Lipoprotein</keyword>
<evidence type="ECO:0000256" key="9">
    <source>
        <dbReference type="ARBA" id="ARBA00023289"/>
    </source>
</evidence>
<evidence type="ECO:0000256" key="1">
    <source>
        <dbReference type="ARBA" id="ARBA00004193"/>
    </source>
</evidence>
<dbReference type="SMART" id="SM00173">
    <property type="entry name" value="RAS"/>
    <property type="match status" value="1"/>
</dbReference>
<dbReference type="PROSITE" id="PS51420">
    <property type="entry name" value="RHO"/>
    <property type="match status" value="1"/>
</dbReference>
<keyword evidence="12" id="KW-1185">Reference proteome</keyword>
<sequence>MALNKRPPEDDSKLPTYKLVVIGEGGVGKSSLTIQFFQKQFVDYYDPTIEDQYIQHCEVDGNWVIMDVLDTAGQEEFSAMREQYMRSGKGFLLVYSVTDERSFQEASKLYRQVLRVKDRAEYPVLLVANKIDLVGQRKVTEQQGRDLADELKLPYIETSAKDPPVNVDSAFHELVRIVKSFPVEDDERKSQHGASKNAEMEFPSQEATSELVKQMTKHERLGQHVLQNKKELLIYEEKREKCREAMRAIEKNRTKQGKKSWFCVSETTFLKFPTEDVEEDLRGEQKFIREKYVETQEEMKQKVHELKQMEGARDLEQRGFLLQAMTKQI</sequence>
<evidence type="ECO:0000313" key="11">
    <source>
        <dbReference type="EMBL" id="KAK0417750.1"/>
    </source>
</evidence>
<dbReference type="PRINTS" id="PR00449">
    <property type="entry name" value="RASTRNSFRMNG"/>
</dbReference>
<dbReference type="NCBIfam" id="TIGR00231">
    <property type="entry name" value="small_GTP"/>
    <property type="match status" value="1"/>
</dbReference>
<keyword evidence="4" id="KW-0488">Methylation</keyword>
<dbReference type="SUPFAM" id="SSF52540">
    <property type="entry name" value="P-loop containing nucleoside triphosphate hydrolases"/>
    <property type="match status" value="1"/>
</dbReference>
<evidence type="ECO:0000256" key="4">
    <source>
        <dbReference type="ARBA" id="ARBA00022481"/>
    </source>
</evidence>
<dbReference type="GO" id="GO:0007165">
    <property type="term" value="P:signal transduction"/>
    <property type="evidence" value="ECO:0007669"/>
    <property type="project" value="InterPro"/>
</dbReference>
<dbReference type="Proteomes" id="UP001175271">
    <property type="component" value="Unassembled WGS sequence"/>
</dbReference>
<gene>
    <name evidence="11" type="ORF">QR680_013187</name>
</gene>
<dbReference type="InterPro" id="IPR020849">
    <property type="entry name" value="Small_GTPase_Ras-type"/>
</dbReference>
<dbReference type="CDD" id="cd22860">
    <property type="entry name" value="PDRG1"/>
    <property type="match status" value="1"/>
</dbReference>
<evidence type="ECO:0000256" key="8">
    <source>
        <dbReference type="ARBA" id="ARBA00023288"/>
    </source>
</evidence>
<protein>
    <submittedName>
        <fullName evidence="11">Uncharacterized protein</fullName>
    </submittedName>
</protein>
<keyword evidence="7" id="KW-0472">Membrane</keyword>
<comment type="similarity">
    <text evidence="2">Belongs to the small GTPase superfamily. Ras family.</text>
</comment>
<dbReference type="SMART" id="SM00174">
    <property type="entry name" value="RHO"/>
    <property type="match status" value="1"/>
</dbReference>
<keyword evidence="5" id="KW-0547">Nucleotide-binding</keyword>
<keyword evidence="9" id="KW-0636">Prenylation</keyword>
<dbReference type="GO" id="GO:0003924">
    <property type="term" value="F:GTPase activity"/>
    <property type="evidence" value="ECO:0007669"/>
    <property type="project" value="InterPro"/>
</dbReference>
<dbReference type="PROSITE" id="PS51419">
    <property type="entry name" value="RAB"/>
    <property type="match status" value="1"/>
</dbReference>
<dbReference type="GO" id="GO:0005525">
    <property type="term" value="F:GTP binding"/>
    <property type="evidence" value="ECO:0007669"/>
    <property type="project" value="UniProtKB-KW"/>
</dbReference>
<dbReference type="FunFam" id="3.40.50.300:FF:000080">
    <property type="entry name" value="Ras-like GTPase Ras1"/>
    <property type="match status" value="1"/>
</dbReference>
<dbReference type="SMART" id="SM00175">
    <property type="entry name" value="RAB"/>
    <property type="match status" value="1"/>
</dbReference>
<keyword evidence="6" id="KW-0342">GTP-binding</keyword>
<evidence type="ECO:0000313" key="12">
    <source>
        <dbReference type="Proteomes" id="UP001175271"/>
    </source>
</evidence>
<comment type="subcellular location">
    <subcellularLocation>
        <location evidence="1">Cell membrane</location>
        <topology evidence="1">Lipid-anchor</topology>
    </subcellularLocation>
</comment>
<name>A0AA39I621_9BILA</name>
<dbReference type="EMBL" id="JAUCMV010000002">
    <property type="protein sequence ID" value="KAK0417750.1"/>
    <property type="molecule type" value="Genomic_DNA"/>
</dbReference>
<dbReference type="InterPro" id="IPR005225">
    <property type="entry name" value="Small_GTP-bd"/>
</dbReference>
<evidence type="ECO:0000256" key="6">
    <source>
        <dbReference type="ARBA" id="ARBA00023134"/>
    </source>
</evidence>
<proteinExistence type="inferred from homology"/>
<dbReference type="InterPro" id="IPR027417">
    <property type="entry name" value="P-loop_NTPase"/>
</dbReference>
<evidence type="ECO:0000256" key="5">
    <source>
        <dbReference type="ARBA" id="ARBA00022741"/>
    </source>
</evidence>
<keyword evidence="3" id="KW-1003">Cell membrane</keyword>
<dbReference type="Pfam" id="PF00071">
    <property type="entry name" value="Ras"/>
    <property type="match status" value="1"/>
</dbReference>
<dbReference type="InterPro" id="IPR001806">
    <property type="entry name" value="Small_GTPase"/>
</dbReference>
<evidence type="ECO:0000256" key="3">
    <source>
        <dbReference type="ARBA" id="ARBA00022475"/>
    </source>
</evidence>
<dbReference type="Gene3D" id="3.40.50.300">
    <property type="entry name" value="P-loop containing nucleotide triphosphate hydrolases"/>
    <property type="match status" value="1"/>
</dbReference>
<dbReference type="PROSITE" id="PS51421">
    <property type="entry name" value="RAS"/>
    <property type="match status" value="1"/>
</dbReference>
<accession>A0AA39I621</accession>
<dbReference type="GO" id="GO:0005886">
    <property type="term" value="C:plasma membrane"/>
    <property type="evidence" value="ECO:0007669"/>
    <property type="project" value="UniProtKB-SubCell"/>
</dbReference>